<keyword evidence="2" id="KW-1185">Reference proteome</keyword>
<dbReference type="PIRSF" id="PIRSF024492">
    <property type="entry name" value="UCP024492"/>
    <property type="match status" value="1"/>
</dbReference>
<evidence type="ECO:0000313" key="1">
    <source>
        <dbReference type="EMBL" id="SFN98165.1"/>
    </source>
</evidence>
<sequence length="189" mass="21309">MVRKKQAVLEPLVCTIGHSTHPFNEFVDLLKTNEVTHILDVRTVPRSRHNPQFNNETLPGALQAEGIKYTHIPGLGGLRRTNKDSINGGWRNLSFRGYADHMQTAEFSENVEKVMELAAHERCALMCAEAVPWRCHRSLIADALILRGARVEDIISTHGRKTRSVTPWARTDGLKIFYPPQTMGDAEDK</sequence>
<dbReference type="AlphaFoldDB" id="A0A1I5DFZ6"/>
<dbReference type="STRING" id="1266925.GCA_000619905_02692"/>
<reference evidence="2" key="1">
    <citation type="submission" date="2016-10" db="EMBL/GenBank/DDBJ databases">
        <authorList>
            <person name="Varghese N."/>
        </authorList>
    </citation>
    <scope>NUCLEOTIDE SEQUENCE [LARGE SCALE GENOMIC DNA]</scope>
    <source>
        <strain evidence="2">Nsp8</strain>
    </source>
</reference>
<evidence type="ECO:0000313" key="2">
    <source>
        <dbReference type="Proteomes" id="UP000183107"/>
    </source>
</evidence>
<dbReference type="OrthoDB" id="9789109at2"/>
<gene>
    <name evidence="1" type="ORF">SAMN05216386_2321</name>
</gene>
<dbReference type="Proteomes" id="UP000183107">
    <property type="component" value="Unassembled WGS sequence"/>
</dbReference>
<proteinExistence type="predicted"/>
<protein>
    <recommendedName>
        <fullName evidence="3">DNA repair protein</fullName>
    </recommendedName>
</protein>
<organism evidence="1 2">
    <name type="scientific">Nitrosospira briensis</name>
    <dbReference type="NCBI Taxonomy" id="35799"/>
    <lineage>
        <taxon>Bacteria</taxon>
        <taxon>Pseudomonadati</taxon>
        <taxon>Pseudomonadota</taxon>
        <taxon>Betaproteobacteria</taxon>
        <taxon>Nitrosomonadales</taxon>
        <taxon>Nitrosomonadaceae</taxon>
        <taxon>Nitrosospira</taxon>
    </lineage>
</organism>
<dbReference type="InterPro" id="IPR007438">
    <property type="entry name" value="DUF488"/>
</dbReference>
<dbReference type="PANTHER" id="PTHR39337">
    <property type="entry name" value="BLR5642 PROTEIN"/>
    <property type="match status" value="1"/>
</dbReference>
<accession>A0A1I5DFZ6</accession>
<name>A0A1I5DFZ6_9PROT</name>
<dbReference type="EMBL" id="FOVJ01000005">
    <property type="protein sequence ID" value="SFN98165.1"/>
    <property type="molecule type" value="Genomic_DNA"/>
</dbReference>
<dbReference type="InterPro" id="IPR014519">
    <property type="entry name" value="UCP024492"/>
</dbReference>
<evidence type="ECO:0008006" key="3">
    <source>
        <dbReference type="Google" id="ProtNLM"/>
    </source>
</evidence>
<dbReference type="PANTHER" id="PTHR39337:SF1">
    <property type="entry name" value="BLR5642 PROTEIN"/>
    <property type="match status" value="1"/>
</dbReference>
<dbReference type="Pfam" id="PF04343">
    <property type="entry name" value="DUF488"/>
    <property type="match status" value="1"/>
</dbReference>